<gene>
    <name evidence="3" type="ORF">OGATHE_000825</name>
</gene>
<reference evidence="3" key="2">
    <citation type="submission" date="2021-01" db="EMBL/GenBank/DDBJ databases">
        <authorList>
            <person name="Schikora-Tamarit M.A."/>
        </authorList>
    </citation>
    <scope>NUCLEOTIDE SEQUENCE</scope>
    <source>
        <strain evidence="3">NCAIM Y.01608</strain>
    </source>
</reference>
<dbReference type="PROSITE" id="PS00107">
    <property type="entry name" value="PROTEIN_KINASE_ATP"/>
    <property type="match status" value="1"/>
</dbReference>
<dbReference type="AlphaFoldDB" id="A0A9P8PSA5"/>
<dbReference type="EMBL" id="JAEUBD010000108">
    <property type="protein sequence ID" value="KAH3677351.1"/>
    <property type="molecule type" value="Genomic_DNA"/>
</dbReference>
<dbReference type="SUPFAM" id="SSF56112">
    <property type="entry name" value="Protein kinase-like (PK-like)"/>
    <property type="match status" value="1"/>
</dbReference>
<dbReference type="PANTHER" id="PTHR44167:SF24">
    <property type="entry name" value="SERINE_THREONINE-PROTEIN KINASE CHK2"/>
    <property type="match status" value="1"/>
</dbReference>
<name>A0A9P8PSA5_9ASCO</name>
<dbReference type="GO" id="GO:0005634">
    <property type="term" value="C:nucleus"/>
    <property type="evidence" value="ECO:0007669"/>
    <property type="project" value="TreeGrafter"/>
</dbReference>
<accession>A0A9P8PSA5</accession>
<evidence type="ECO:0000259" key="2">
    <source>
        <dbReference type="PROSITE" id="PS50011"/>
    </source>
</evidence>
<dbReference type="InterPro" id="IPR000719">
    <property type="entry name" value="Prot_kinase_dom"/>
</dbReference>
<dbReference type="PANTHER" id="PTHR44167">
    <property type="entry name" value="OVARIAN-SPECIFIC SERINE/THREONINE-PROTEIN KINASE LOK-RELATED"/>
    <property type="match status" value="1"/>
</dbReference>
<evidence type="ECO:0000313" key="3">
    <source>
        <dbReference type="EMBL" id="KAH3677351.1"/>
    </source>
</evidence>
<dbReference type="PROSITE" id="PS50011">
    <property type="entry name" value="PROTEIN_KINASE_DOM"/>
    <property type="match status" value="1"/>
</dbReference>
<dbReference type="GO" id="GO:0030447">
    <property type="term" value="P:filamentous growth"/>
    <property type="evidence" value="ECO:0007669"/>
    <property type="project" value="UniProtKB-ARBA"/>
</dbReference>
<dbReference type="GO" id="GO:0005737">
    <property type="term" value="C:cytoplasm"/>
    <property type="evidence" value="ECO:0007669"/>
    <property type="project" value="TreeGrafter"/>
</dbReference>
<dbReference type="InterPro" id="IPR011009">
    <property type="entry name" value="Kinase-like_dom_sf"/>
</dbReference>
<dbReference type="Gene3D" id="1.10.510.10">
    <property type="entry name" value="Transferase(Phosphotransferase) domain 1"/>
    <property type="match status" value="1"/>
</dbReference>
<keyword evidence="1" id="KW-0067">ATP-binding</keyword>
<organism evidence="3 4">
    <name type="scientific">Ogataea polymorpha</name>
    <dbReference type="NCBI Taxonomy" id="460523"/>
    <lineage>
        <taxon>Eukaryota</taxon>
        <taxon>Fungi</taxon>
        <taxon>Dikarya</taxon>
        <taxon>Ascomycota</taxon>
        <taxon>Saccharomycotina</taxon>
        <taxon>Pichiomycetes</taxon>
        <taxon>Pichiales</taxon>
        <taxon>Pichiaceae</taxon>
        <taxon>Ogataea</taxon>
    </lineage>
</organism>
<evidence type="ECO:0000313" key="4">
    <source>
        <dbReference type="Proteomes" id="UP000788993"/>
    </source>
</evidence>
<dbReference type="InterPro" id="IPR017441">
    <property type="entry name" value="Protein_kinase_ATP_BS"/>
</dbReference>
<comment type="caution">
    <text evidence="3">The sequence shown here is derived from an EMBL/GenBank/DDBJ whole genome shotgun (WGS) entry which is preliminary data.</text>
</comment>
<dbReference type="Gene3D" id="3.30.200.20">
    <property type="entry name" value="Phosphorylase Kinase, domain 1"/>
    <property type="match status" value="1"/>
</dbReference>
<reference evidence="3" key="1">
    <citation type="journal article" date="2021" name="Open Biol.">
        <title>Shared evolutionary footprints suggest mitochondrial oxidative damage underlies multiple complex I losses in fungi.</title>
        <authorList>
            <person name="Schikora-Tamarit M.A."/>
            <person name="Marcet-Houben M."/>
            <person name="Nosek J."/>
            <person name="Gabaldon T."/>
        </authorList>
    </citation>
    <scope>NUCLEOTIDE SEQUENCE</scope>
    <source>
        <strain evidence="3">NCAIM Y.01608</strain>
    </source>
</reference>
<keyword evidence="1" id="KW-0547">Nucleotide-binding</keyword>
<dbReference type="CDD" id="cd00180">
    <property type="entry name" value="PKc"/>
    <property type="match status" value="1"/>
</dbReference>
<dbReference type="GO" id="GO:0005524">
    <property type="term" value="F:ATP binding"/>
    <property type="evidence" value="ECO:0007669"/>
    <property type="project" value="UniProtKB-UniRule"/>
</dbReference>
<evidence type="ECO:0000256" key="1">
    <source>
        <dbReference type="PROSITE-ProRule" id="PRU10141"/>
    </source>
</evidence>
<dbReference type="Proteomes" id="UP000788993">
    <property type="component" value="Unassembled WGS sequence"/>
</dbReference>
<dbReference type="GO" id="GO:0044773">
    <property type="term" value="P:mitotic DNA damage checkpoint signaling"/>
    <property type="evidence" value="ECO:0007669"/>
    <property type="project" value="TreeGrafter"/>
</dbReference>
<proteinExistence type="predicted"/>
<protein>
    <recommendedName>
        <fullName evidence="2">Protein kinase domain-containing protein</fullName>
    </recommendedName>
</protein>
<dbReference type="Pfam" id="PF00069">
    <property type="entry name" value="Pkinase"/>
    <property type="match status" value="1"/>
</dbReference>
<sequence length="345" mass="39035">METKKGDFEVGKRIGGGRFSDVYLCRRRGDMEFSSPEYALKITEPEDELPPHNVKNELKVLRKLADAQDKGDKENGTSSGRNVVRLIAFYQSPIEIGLLFPFYKSDLNGVIANNTNLRSIFNLQDGTITKNRINNLSTSQIIQIFKGLLRGLEFIHSQGVIHRDINPNNIMFESPHDLEPVIIDFGISYMEPDNNGLEKPDCKITDIATGYYKAPELLLSVKDYTNKVDIWSVGVILMLISSKDFTTPYSKDSAHSDLALLASIFNTFGTPPDDWQEVKSSRSYGAMNTAFFRKTRKSTDDLLFKLKDLPQCVQVFDDMMVYESSCRLSASEALKRIESDRLDNQ</sequence>
<feature type="binding site" evidence="1">
    <location>
        <position position="41"/>
    </location>
    <ligand>
        <name>ATP</name>
        <dbReference type="ChEBI" id="CHEBI:30616"/>
    </ligand>
</feature>
<keyword evidence="4" id="KW-1185">Reference proteome</keyword>
<dbReference type="GO" id="GO:0004674">
    <property type="term" value="F:protein serine/threonine kinase activity"/>
    <property type="evidence" value="ECO:0007669"/>
    <property type="project" value="TreeGrafter"/>
</dbReference>
<feature type="domain" description="Protein kinase" evidence="2">
    <location>
        <begin position="8"/>
        <end position="342"/>
    </location>
</feature>